<dbReference type="EMBL" id="AMZH03001820">
    <property type="protein sequence ID" value="RRT77853.1"/>
    <property type="molecule type" value="Genomic_DNA"/>
</dbReference>
<protein>
    <submittedName>
        <fullName evidence="2">Uncharacterized protein</fullName>
    </submittedName>
</protein>
<name>A0A427ANR7_ENSVE</name>
<comment type="caution">
    <text evidence="2">The sequence shown here is derived from an EMBL/GenBank/DDBJ whole genome shotgun (WGS) entry which is preliminary data.</text>
</comment>
<dbReference type="Proteomes" id="UP000287651">
    <property type="component" value="Unassembled WGS sequence"/>
</dbReference>
<evidence type="ECO:0000256" key="1">
    <source>
        <dbReference type="SAM" id="MobiDB-lite"/>
    </source>
</evidence>
<evidence type="ECO:0000313" key="3">
    <source>
        <dbReference type="Proteomes" id="UP000287651"/>
    </source>
</evidence>
<dbReference type="AlphaFoldDB" id="A0A427ANR7"/>
<gene>
    <name evidence="2" type="ORF">B296_00022529</name>
</gene>
<organism evidence="2 3">
    <name type="scientific">Ensete ventricosum</name>
    <name type="common">Abyssinian banana</name>
    <name type="synonym">Musa ensete</name>
    <dbReference type="NCBI Taxonomy" id="4639"/>
    <lineage>
        <taxon>Eukaryota</taxon>
        <taxon>Viridiplantae</taxon>
        <taxon>Streptophyta</taxon>
        <taxon>Embryophyta</taxon>
        <taxon>Tracheophyta</taxon>
        <taxon>Spermatophyta</taxon>
        <taxon>Magnoliopsida</taxon>
        <taxon>Liliopsida</taxon>
        <taxon>Zingiberales</taxon>
        <taxon>Musaceae</taxon>
        <taxon>Ensete</taxon>
    </lineage>
</organism>
<sequence>MDWFRLCKSRGGYYLTAHVSFKVSGAPSNNKGWKARYLFVSGPNWGFRLDWLAHPIGNVLSYLSEEESILVGRLKGILSSSCAIKEMTELWLVEAGLSPASRAQGDLSEAQRQLKEAWVRARKMDDELLQSMKDLESTRAELPRRAIDNYKESASFKEGLKRMDRVAYEYGYRVALAYFRSLHPDSEVEEDPFTIRPEDDLVPMERQQAFDDSDPPES</sequence>
<evidence type="ECO:0000313" key="2">
    <source>
        <dbReference type="EMBL" id="RRT77853.1"/>
    </source>
</evidence>
<accession>A0A427ANR7</accession>
<proteinExistence type="predicted"/>
<reference evidence="2 3" key="1">
    <citation type="journal article" date="2014" name="Agronomy (Basel)">
        <title>A Draft Genome Sequence for Ensete ventricosum, the Drought-Tolerant Tree Against Hunger.</title>
        <authorList>
            <person name="Harrison J."/>
            <person name="Moore K.A."/>
            <person name="Paszkiewicz K."/>
            <person name="Jones T."/>
            <person name="Grant M."/>
            <person name="Ambacheew D."/>
            <person name="Muzemil S."/>
            <person name="Studholme D.J."/>
        </authorList>
    </citation>
    <scope>NUCLEOTIDE SEQUENCE [LARGE SCALE GENOMIC DNA]</scope>
</reference>
<feature type="region of interest" description="Disordered" evidence="1">
    <location>
        <begin position="188"/>
        <end position="218"/>
    </location>
</feature>